<dbReference type="InterPro" id="IPR050364">
    <property type="entry name" value="Cytochrome_P450_fung"/>
</dbReference>
<keyword evidence="4 5" id="KW-0349">Heme</keyword>
<dbReference type="Gene3D" id="1.10.630.10">
    <property type="entry name" value="Cytochrome P450"/>
    <property type="match status" value="1"/>
</dbReference>
<evidence type="ECO:0000313" key="7">
    <source>
        <dbReference type="Proteomes" id="UP000716291"/>
    </source>
</evidence>
<evidence type="ECO:0000313" key="6">
    <source>
        <dbReference type="EMBL" id="KAG1304412.1"/>
    </source>
</evidence>
<dbReference type="OrthoDB" id="3934656at2759"/>
<protein>
    <recommendedName>
        <fullName evidence="8">Cytochrome P450</fullName>
    </recommendedName>
</protein>
<keyword evidence="1 4" id="KW-0479">Metal-binding</keyword>
<comment type="caution">
    <text evidence="6">The sequence shown here is derived from an EMBL/GenBank/DDBJ whole genome shotgun (WGS) entry which is preliminary data.</text>
</comment>
<dbReference type="GO" id="GO:0020037">
    <property type="term" value="F:heme binding"/>
    <property type="evidence" value="ECO:0007669"/>
    <property type="project" value="InterPro"/>
</dbReference>
<dbReference type="Proteomes" id="UP000716291">
    <property type="component" value="Unassembled WGS sequence"/>
</dbReference>
<dbReference type="InterPro" id="IPR036396">
    <property type="entry name" value="Cyt_P450_sf"/>
</dbReference>
<keyword evidence="7" id="KW-1185">Reference proteome</keyword>
<dbReference type="PANTHER" id="PTHR46300">
    <property type="entry name" value="P450, PUTATIVE (EUROFUNG)-RELATED-RELATED"/>
    <property type="match status" value="1"/>
</dbReference>
<dbReference type="GO" id="GO:0004497">
    <property type="term" value="F:monooxygenase activity"/>
    <property type="evidence" value="ECO:0007669"/>
    <property type="project" value="UniProtKB-KW"/>
</dbReference>
<dbReference type="PANTHER" id="PTHR46300:SF11">
    <property type="entry name" value="OXIDOREDUCTASE, PUTATIVE-RELATED"/>
    <property type="match status" value="1"/>
</dbReference>
<feature type="binding site" description="axial binding residue" evidence="4">
    <location>
        <position position="455"/>
    </location>
    <ligand>
        <name>heme</name>
        <dbReference type="ChEBI" id="CHEBI:30413"/>
    </ligand>
    <ligandPart>
        <name>Fe</name>
        <dbReference type="ChEBI" id="CHEBI:18248"/>
    </ligandPart>
</feature>
<evidence type="ECO:0000256" key="2">
    <source>
        <dbReference type="ARBA" id="ARBA00023002"/>
    </source>
</evidence>
<dbReference type="GO" id="GO:0005506">
    <property type="term" value="F:iron ion binding"/>
    <property type="evidence" value="ECO:0007669"/>
    <property type="project" value="InterPro"/>
</dbReference>
<organism evidence="6 7">
    <name type="scientific">Rhizopus oryzae</name>
    <name type="common">Mucormycosis agent</name>
    <name type="synonym">Rhizopus arrhizus var. delemar</name>
    <dbReference type="NCBI Taxonomy" id="64495"/>
    <lineage>
        <taxon>Eukaryota</taxon>
        <taxon>Fungi</taxon>
        <taxon>Fungi incertae sedis</taxon>
        <taxon>Mucoromycota</taxon>
        <taxon>Mucoromycotina</taxon>
        <taxon>Mucoromycetes</taxon>
        <taxon>Mucorales</taxon>
        <taxon>Mucorineae</taxon>
        <taxon>Rhizopodaceae</taxon>
        <taxon>Rhizopus</taxon>
    </lineage>
</organism>
<proteinExistence type="inferred from homology"/>
<keyword evidence="5" id="KW-0503">Monooxygenase</keyword>
<comment type="cofactor">
    <cofactor evidence="4">
        <name>heme</name>
        <dbReference type="ChEBI" id="CHEBI:30413"/>
    </cofactor>
</comment>
<evidence type="ECO:0000256" key="3">
    <source>
        <dbReference type="ARBA" id="ARBA00023004"/>
    </source>
</evidence>
<accession>A0A9P6X3C8</accession>
<dbReference type="PRINTS" id="PR00463">
    <property type="entry name" value="EP450I"/>
</dbReference>
<name>A0A9P6X3C8_RHIOR</name>
<evidence type="ECO:0000256" key="5">
    <source>
        <dbReference type="RuleBase" id="RU000461"/>
    </source>
</evidence>
<sequence>MDVDKLKQNAHVLIPACLAVLSSLYLLNKSKSNEKKGLKEIPFPSNSISWPLFGHLLSLGDVPSKQMAQWHKTTGPIYKINMGNQLWIMISDPFLAHDIFVKAGSSTSSRPYHRFTTDMYNMNDKGLVFTQYNNKWKSKRKTAISLLSPGSVDKFTDVLEVEADSLMERLGKLAQEGTLIDPFDQLQLTSMNIILTVLAAVRYDDVDHPDFVAINKYLYHAMIYAGAAGDLSCFLPSLAWTDVLTGTEKKLRKLIEEQRDPVYKKIIKNAGDSEKSSLVKDMLKMKDEGDLDDDEILVLFSDLIAAGADTVAVCLYWAFAILSQKPDVQTKLIEELDAWKAKNPPGAVPSFHKDREELPYSICVQKEVIRFRPVTNFGIPHMTSEDVIVNDYFIPKDAVLISSMCPMHANADVYDNPDQFIPERFMKNTKRMGAAANTKIEDRDHFAFGWGRRICPGIHLAEIEIFNFFVRFFSKFKMAPELDSQGNPIPIDLDDYVDEGIIMKPVHYKVRIVPRT</sequence>
<reference evidence="6" key="1">
    <citation type="journal article" date="2020" name="Microb. Genom.">
        <title>Genetic diversity of clinical and environmental Mucorales isolates obtained from an investigation of mucormycosis cases among solid organ transplant recipients.</title>
        <authorList>
            <person name="Nguyen M.H."/>
            <person name="Kaul D."/>
            <person name="Muto C."/>
            <person name="Cheng S.J."/>
            <person name="Richter R.A."/>
            <person name="Bruno V.M."/>
            <person name="Liu G."/>
            <person name="Beyhan S."/>
            <person name="Sundermann A.J."/>
            <person name="Mounaud S."/>
            <person name="Pasculle A.W."/>
            <person name="Nierman W.C."/>
            <person name="Driscoll E."/>
            <person name="Cumbie R."/>
            <person name="Clancy C.J."/>
            <person name="Dupont C.L."/>
        </authorList>
    </citation>
    <scope>NUCLEOTIDE SEQUENCE</scope>
    <source>
        <strain evidence="6">GL11</strain>
    </source>
</reference>
<dbReference type="Pfam" id="PF00067">
    <property type="entry name" value="p450"/>
    <property type="match status" value="1"/>
</dbReference>
<dbReference type="PROSITE" id="PS00086">
    <property type="entry name" value="CYTOCHROME_P450"/>
    <property type="match status" value="1"/>
</dbReference>
<dbReference type="EMBL" id="JAANQT010001643">
    <property type="protein sequence ID" value="KAG1304412.1"/>
    <property type="molecule type" value="Genomic_DNA"/>
</dbReference>
<dbReference type="AlphaFoldDB" id="A0A9P6X3C8"/>
<comment type="similarity">
    <text evidence="5">Belongs to the cytochrome P450 family.</text>
</comment>
<evidence type="ECO:0008006" key="8">
    <source>
        <dbReference type="Google" id="ProtNLM"/>
    </source>
</evidence>
<dbReference type="InterPro" id="IPR017972">
    <property type="entry name" value="Cyt_P450_CS"/>
</dbReference>
<dbReference type="SUPFAM" id="SSF48264">
    <property type="entry name" value="Cytochrome P450"/>
    <property type="match status" value="1"/>
</dbReference>
<gene>
    <name evidence="6" type="ORF">G6F64_009231</name>
</gene>
<dbReference type="InterPro" id="IPR001128">
    <property type="entry name" value="Cyt_P450"/>
</dbReference>
<dbReference type="PRINTS" id="PR00385">
    <property type="entry name" value="P450"/>
</dbReference>
<keyword evidence="3 4" id="KW-0408">Iron</keyword>
<keyword evidence="2 5" id="KW-0560">Oxidoreductase</keyword>
<dbReference type="GO" id="GO:0016705">
    <property type="term" value="F:oxidoreductase activity, acting on paired donors, with incorporation or reduction of molecular oxygen"/>
    <property type="evidence" value="ECO:0007669"/>
    <property type="project" value="InterPro"/>
</dbReference>
<evidence type="ECO:0000256" key="1">
    <source>
        <dbReference type="ARBA" id="ARBA00022723"/>
    </source>
</evidence>
<dbReference type="InterPro" id="IPR002401">
    <property type="entry name" value="Cyt_P450_E_grp-I"/>
</dbReference>
<evidence type="ECO:0000256" key="4">
    <source>
        <dbReference type="PIRSR" id="PIRSR602401-1"/>
    </source>
</evidence>